<dbReference type="InterPro" id="IPR036291">
    <property type="entry name" value="NAD(P)-bd_dom_sf"/>
</dbReference>
<dbReference type="GO" id="GO:0000166">
    <property type="term" value="F:nucleotide binding"/>
    <property type="evidence" value="ECO:0007669"/>
    <property type="project" value="InterPro"/>
</dbReference>
<evidence type="ECO:0000259" key="4">
    <source>
        <dbReference type="Pfam" id="PF01408"/>
    </source>
</evidence>
<dbReference type="KEGG" id="tca:658577"/>
<dbReference type="OrthoDB" id="64915at2759"/>
<dbReference type="Gene3D" id="3.30.360.10">
    <property type="entry name" value="Dihydrodipicolinate Reductase, domain 2"/>
    <property type="match status" value="1"/>
</dbReference>
<dbReference type="Pfam" id="PF22725">
    <property type="entry name" value="GFO_IDH_MocA_C3"/>
    <property type="match status" value="1"/>
</dbReference>
<feature type="domain" description="GFO/IDH/MocA-like oxidoreductase" evidence="5">
    <location>
        <begin position="174"/>
        <end position="293"/>
    </location>
</feature>
<dbReference type="PANTHER" id="PTHR42840:SF3">
    <property type="entry name" value="BINDING ROSSMANN FOLD OXIDOREDUCTASE, PUTATIVE (AFU_ORTHOLOGUE AFUA_2G10240)-RELATED"/>
    <property type="match status" value="1"/>
</dbReference>
<dbReference type="EMBL" id="KQ971338">
    <property type="protein sequence ID" value="EFA01648.1"/>
    <property type="molecule type" value="Genomic_DNA"/>
</dbReference>
<feature type="domain" description="Gfo/Idh/MocA-like oxidoreductase N-terminal" evidence="4">
    <location>
        <begin position="44"/>
        <end position="163"/>
    </location>
</feature>
<keyword evidence="7" id="KW-1185">Reference proteome</keyword>
<dbReference type="STRING" id="7070.D2A0R2"/>
<dbReference type="InParanoid" id="D2A0R2"/>
<feature type="region of interest" description="Disordered" evidence="3">
    <location>
        <begin position="1"/>
        <end position="20"/>
    </location>
</feature>
<reference evidence="6 7" key="1">
    <citation type="journal article" date="2008" name="Nature">
        <title>The genome of the model beetle and pest Tribolium castaneum.</title>
        <authorList>
            <consortium name="Tribolium Genome Sequencing Consortium"/>
            <person name="Richards S."/>
            <person name="Gibbs R.A."/>
            <person name="Weinstock G.M."/>
            <person name="Brown S.J."/>
            <person name="Denell R."/>
            <person name="Beeman R.W."/>
            <person name="Gibbs R."/>
            <person name="Beeman R.W."/>
            <person name="Brown S.J."/>
            <person name="Bucher G."/>
            <person name="Friedrich M."/>
            <person name="Grimmelikhuijzen C.J."/>
            <person name="Klingler M."/>
            <person name="Lorenzen M."/>
            <person name="Richards S."/>
            <person name="Roth S."/>
            <person name="Schroder R."/>
            <person name="Tautz D."/>
            <person name="Zdobnov E.M."/>
            <person name="Muzny D."/>
            <person name="Gibbs R.A."/>
            <person name="Weinstock G.M."/>
            <person name="Attaway T."/>
            <person name="Bell S."/>
            <person name="Buhay C.J."/>
            <person name="Chandrabose M.N."/>
            <person name="Chavez D."/>
            <person name="Clerk-Blankenburg K.P."/>
            <person name="Cree A."/>
            <person name="Dao M."/>
            <person name="Davis C."/>
            <person name="Chacko J."/>
            <person name="Dinh H."/>
            <person name="Dugan-Rocha S."/>
            <person name="Fowler G."/>
            <person name="Garner T.T."/>
            <person name="Garnes J."/>
            <person name="Gnirke A."/>
            <person name="Hawes A."/>
            <person name="Hernandez J."/>
            <person name="Hines S."/>
            <person name="Holder M."/>
            <person name="Hume J."/>
            <person name="Jhangiani S.N."/>
            <person name="Joshi V."/>
            <person name="Khan Z.M."/>
            <person name="Jackson L."/>
            <person name="Kovar C."/>
            <person name="Kowis A."/>
            <person name="Lee S."/>
            <person name="Lewis L.R."/>
            <person name="Margolis J."/>
            <person name="Morgan M."/>
            <person name="Nazareth L.V."/>
            <person name="Nguyen N."/>
            <person name="Okwuonu G."/>
            <person name="Parker D."/>
            <person name="Richards S."/>
            <person name="Ruiz S.J."/>
            <person name="Santibanez J."/>
            <person name="Savard J."/>
            <person name="Scherer S.E."/>
            <person name="Schneider B."/>
            <person name="Sodergren E."/>
            <person name="Tautz D."/>
            <person name="Vattahil S."/>
            <person name="Villasana D."/>
            <person name="White C.S."/>
            <person name="Wright R."/>
            <person name="Park Y."/>
            <person name="Beeman R.W."/>
            <person name="Lord J."/>
            <person name="Oppert B."/>
            <person name="Lorenzen M."/>
            <person name="Brown S."/>
            <person name="Wang L."/>
            <person name="Savard J."/>
            <person name="Tautz D."/>
            <person name="Richards S."/>
            <person name="Weinstock G."/>
            <person name="Gibbs R.A."/>
            <person name="Liu Y."/>
            <person name="Worley K."/>
            <person name="Weinstock G."/>
            <person name="Elsik C.G."/>
            <person name="Reese J.T."/>
            <person name="Elhaik E."/>
            <person name="Landan G."/>
            <person name="Graur D."/>
            <person name="Arensburger P."/>
            <person name="Atkinson P."/>
            <person name="Beeman R.W."/>
            <person name="Beidler J."/>
            <person name="Brown S.J."/>
            <person name="Demuth J.P."/>
            <person name="Drury D.W."/>
            <person name="Du Y.Z."/>
            <person name="Fujiwara H."/>
            <person name="Lorenzen M."/>
            <person name="Maselli V."/>
            <person name="Osanai M."/>
            <person name="Park Y."/>
            <person name="Robertson H.M."/>
            <person name="Tu Z."/>
            <person name="Wang J.J."/>
            <person name="Wang S."/>
            <person name="Richards S."/>
            <person name="Song H."/>
            <person name="Zhang L."/>
            <person name="Sodergren E."/>
            <person name="Werner D."/>
            <person name="Stanke M."/>
            <person name="Morgenstern B."/>
            <person name="Solovyev V."/>
            <person name="Kosarev P."/>
            <person name="Brown G."/>
            <person name="Chen H.C."/>
            <person name="Ermolaeva O."/>
            <person name="Hlavina W."/>
            <person name="Kapustin Y."/>
            <person name="Kiryutin B."/>
            <person name="Kitts P."/>
            <person name="Maglott D."/>
            <person name="Pruitt K."/>
            <person name="Sapojnikov V."/>
            <person name="Souvorov A."/>
            <person name="Mackey A.J."/>
            <person name="Waterhouse R.M."/>
            <person name="Wyder S."/>
            <person name="Zdobnov E.M."/>
            <person name="Zdobnov E.M."/>
            <person name="Wyder S."/>
            <person name="Kriventseva E.V."/>
            <person name="Kadowaki T."/>
            <person name="Bork P."/>
            <person name="Aranda M."/>
            <person name="Bao R."/>
            <person name="Beermann A."/>
            <person name="Berns N."/>
            <person name="Bolognesi R."/>
            <person name="Bonneton F."/>
            <person name="Bopp D."/>
            <person name="Brown S.J."/>
            <person name="Bucher G."/>
            <person name="Butts T."/>
            <person name="Chaumot A."/>
            <person name="Denell R.E."/>
            <person name="Ferrier D.E."/>
            <person name="Friedrich M."/>
            <person name="Gordon C.M."/>
            <person name="Jindra M."/>
            <person name="Klingler M."/>
            <person name="Lan Q."/>
            <person name="Lattorff H.M."/>
            <person name="Laudet V."/>
            <person name="von Levetsow C."/>
            <person name="Liu Z."/>
            <person name="Lutz R."/>
            <person name="Lynch J.A."/>
            <person name="da Fonseca R.N."/>
            <person name="Posnien N."/>
            <person name="Reuter R."/>
            <person name="Roth S."/>
            <person name="Savard J."/>
            <person name="Schinko J.B."/>
            <person name="Schmitt C."/>
            <person name="Schoppmeier M."/>
            <person name="Schroder R."/>
            <person name="Shippy T.D."/>
            <person name="Simonnet F."/>
            <person name="Marques-Souza H."/>
            <person name="Tautz D."/>
            <person name="Tomoyasu Y."/>
            <person name="Trauner J."/>
            <person name="Van der Zee M."/>
            <person name="Vervoort M."/>
            <person name="Wittkopp N."/>
            <person name="Wimmer E.A."/>
            <person name="Yang X."/>
            <person name="Jones A.K."/>
            <person name="Sattelle D.B."/>
            <person name="Ebert P.R."/>
            <person name="Nelson D."/>
            <person name="Scott J.G."/>
            <person name="Beeman R.W."/>
            <person name="Muthukrishnan S."/>
            <person name="Kramer K.J."/>
            <person name="Arakane Y."/>
            <person name="Beeman R.W."/>
            <person name="Zhu Q."/>
            <person name="Hogenkamp D."/>
            <person name="Dixit R."/>
            <person name="Oppert B."/>
            <person name="Jiang H."/>
            <person name="Zou Z."/>
            <person name="Marshall J."/>
            <person name="Elpidina E."/>
            <person name="Vinokurov K."/>
            <person name="Oppert C."/>
            <person name="Zou Z."/>
            <person name="Evans J."/>
            <person name="Lu Z."/>
            <person name="Zhao P."/>
            <person name="Sumathipala N."/>
            <person name="Altincicek B."/>
            <person name="Vilcinskas A."/>
            <person name="Williams M."/>
            <person name="Hultmark D."/>
            <person name="Hetru C."/>
            <person name="Jiang H."/>
            <person name="Grimmelikhuijzen C.J."/>
            <person name="Hauser F."/>
            <person name="Cazzamali G."/>
            <person name="Williamson M."/>
            <person name="Park Y."/>
            <person name="Li B."/>
            <person name="Tanaka Y."/>
            <person name="Predel R."/>
            <person name="Neupert S."/>
            <person name="Schachtner J."/>
            <person name="Verleyen P."/>
            <person name="Raible F."/>
            <person name="Bork P."/>
            <person name="Friedrich M."/>
            <person name="Walden K.K."/>
            <person name="Robertson H.M."/>
            <person name="Angeli S."/>
            <person name="Foret S."/>
            <person name="Bucher G."/>
            <person name="Schuetz S."/>
            <person name="Maleszka R."/>
            <person name="Wimmer E.A."/>
            <person name="Beeman R.W."/>
            <person name="Lorenzen M."/>
            <person name="Tomoyasu Y."/>
            <person name="Miller S.C."/>
            <person name="Grossmann D."/>
            <person name="Bucher G."/>
        </authorList>
    </citation>
    <scope>NUCLEOTIDE SEQUENCE [LARGE SCALE GENOMIC DNA]</scope>
    <source>
        <strain evidence="6 7">Georgia GA2</strain>
    </source>
</reference>
<dbReference type="PANTHER" id="PTHR42840">
    <property type="entry name" value="NAD(P)-BINDING ROSSMANN-FOLD SUPERFAMILY PROTEIN-RELATED"/>
    <property type="match status" value="1"/>
</dbReference>
<accession>D2A0R2</accession>
<name>D2A0R2_TRICA</name>
<keyword evidence="2" id="KW-0560">Oxidoreductase</keyword>
<dbReference type="Gene3D" id="3.40.50.720">
    <property type="entry name" value="NAD(P)-binding Rossmann-like Domain"/>
    <property type="match status" value="1"/>
</dbReference>
<evidence type="ECO:0000313" key="6">
    <source>
        <dbReference type="EMBL" id="EFA01648.1"/>
    </source>
</evidence>
<dbReference type="eggNOG" id="KOG2741">
    <property type="taxonomic scope" value="Eukaryota"/>
</dbReference>
<dbReference type="InterPro" id="IPR055170">
    <property type="entry name" value="GFO_IDH_MocA-like_dom"/>
</dbReference>
<dbReference type="SUPFAM" id="SSF55347">
    <property type="entry name" value="Glyceraldehyde-3-phosphate dehydrogenase-like, C-terminal domain"/>
    <property type="match status" value="1"/>
</dbReference>
<dbReference type="InterPro" id="IPR000683">
    <property type="entry name" value="Gfo/Idh/MocA-like_OxRdtase_N"/>
</dbReference>
<sequence>MATLKFKQPSPYSVKAPSSPDEDIKYKKYQEHLKLDHSGHSQFGFALFGVGRAGTIHLAFLVKEPRVKLLYVVDDDKPKWEKLKKYWNLETVRFLTNAESKLVYEDPNVRAVVVASPTYTHEEIVTKALNHDKAVFCEKPVAEEHDKIKALCNLAKKVKQPLFCAFNRRFDPSFAAIRDRVRRGEVGKVSTVKVCSRDSPLPSIEYLKISGGIFHDCAVHDIDMTLYILGEYPTKVMVMASANIPEIAQINDYDTVGIMLSFDSGAIGLIDLSRHSVYGYDQRVEVFGQKGMIKAENQLPIHNVETYTERSVSKAPIAYSFPSRYADGYEMEMRHFLDVLEGKTTVCVDSNDILAVTRIASACEEAVKTGKCVELKWRDDEKPKLV</sequence>
<dbReference type="HOGENOM" id="CLU_023194_0_3_1"/>
<evidence type="ECO:0000313" key="7">
    <source>
        <dbReference type="Proteomes" id="UP000007266"/>
    </source>
</evidence>
<organism evidence="6 7">
    <name type="scientific">Tribolium castaneum</name>
    <name type="common">Red flour beetle</name>
    <dbReference type="NCBI Taxonomy" id="7070"/>
    <lineage>
        <taxon>Eukaryota</taxon>
        <taxon>Metazoa</taxon>
        <taxon>Ecdysozoa</taxon>
        <taxon>Arthropoda</taxon>
        <taxon>Hexapoda</taxon>
        <taxon>Insecta</taxon>
        <taxon>Pterygota</taxon>
        <taxon>Neoptera</taxon>
        <taxon>Endopterygota</taxon>
        <taxon>Coleoptera</taxon>
        <taxon>Polyphaga</taxon>
        <taxon>Cucujiformia</taxon>
        <taxon>Tenebrionidae</taxon>
        <taxon>Tenebrionidae incertae sedis</taxon>
        <taxon>Tribolium</taxon>
    </lineage>
</organism>
<proteinExistence type="inferred from homology"/>
<reference evidence="6 7" key="2">
    <citation type="journal article" date="2010" name="Nucleic Acids Res.">
        <title>BeetleBase in 2010: revisions to provide comprehensive genomic information for Tribolium castaneum.</title>
        <authorList>
            <person name="Kim H.S."/>
            <person name="Murphy T."/>
            <person name="Xia J."/>
            <person name="Caragea D."/>
            <person name="Park Y."/>
            <person name="Beeman R.W."/>
            <person name="Lorenzen M.D."/>
            <person name="Butcher S."/>
            <person name="Manak J.R."/>
            <person name="Brown S.J."/>
        </authorList>
    </citation>
    <scope>GENOME REANNOTATION</scope>
    <source>
        <strain evidence="6 7">Georgia GA2</strain>
    </source>
</reference>
<comment type="similarity">
    <text evidence="1">Belongs to the Gfo/Idh/MocA family.</text>
</comment>
<dbReference type="AlphaFoldDB" id="D2A0R2"/>
<gene>
    <name evidence="6" type="primary">AUGUSTUS-3.0.2_07219</name>
    <name evidence="6" type="ORF">TcasGA2_TC007219</name>
</gene>
<dbReference type="Pfam" id="PF01408">
    <property type="entry name" value="GFO_IDH_MocA"/>
    <property type="match status" value="1"/>
</dbReference>
<dbReference type="Proteomes" id="UP000007266">
    <property type="component" value="Linkage group 4"/>
</dbReference>
<dbReference type="PhylomeDB" id="D2A0R2"/>
<dbReference type="GO" id="GO:0006740">
    <property type="term" value="P:NADPH regeneration"/>
    <property type="evidence" value="ECO:0000318"/>
    <property type="project" value="GO_Central"/>
</dbReference>
<dbReference type="SUPFAM" id="SSF51735">
    <property type="entry name" value="NAD(P)-binding Rossmann-fold domains"/>
    <property type="match status" value="1"/>
</dbReference>
<evidence type="ECO:0000256" key="1">
    <source>
        <dbReference type="ARBA" id="ARBA00010928"/>
    </source>
</evidence>
<dbReference type="OMA" id="VNCKYGY"/>
<evidence type="ECO:0000256" key="3">
    <source>
        <dbReference type="SAM" id="MobiDB-lite"/>
    </source>
</evidence>
<evidence type="ECO:0000256" key="2">
    <source>
        <dbReference type="ARBA" id="ARBA00023002"/>
    </source>
</evidence>
<dbReference type="GO" id="GO:0016491">
    <property type="term" value="F:oxidoreductase activity"/>
    <property type="evidence" value="ECO:0000318"/>
    <property type="project" value="GO_Central"/>
</dbReference>
<evidence type="ECO:0000259" key="5">
    <source>
        <dbReference type="Pfam" id="PF22725"/>
    </source>
</evidence>
<protein>
    <submittedName>
        <fullName evidence="6">Putative oxidoreductase YrbE-like Protein</fullName>
    </submittedName>
</protein>